<accession>A0A6C0EQB3</accession>
<proteinExistence type="predicted"/>
<protein>
    <submittedName>
        <fullName evidence="1">Uncharacterized protein</fullName>
    </submittedName>
</protein>
<organism evidence="1">
    <name type="scientific">viral metagenome</name>
    <dbReference type="NCBI Taxonomy" id="1070528"/>
    <lineage>
        <taxon>unclassified sequences</taxon>
        <taxon>metagenomes</taxon>
        <taxon>organismal metagenomes</taxon>
    </lineage>
</organism>
<sequence>MENDNSILNDDWINNFEKNDKLYKDFYKDDLYYTNINFIYLNKANEIEKIKNESFIMSKVNSITREEIIRILKNHSFDNGIRYGLLSILRYNITIESERVVNFLNEKDISLYNEQFLVPINNIDEIVFEKTIHMFHDLNDIIIIFYEKNNNTSSHNNTTKRVFLSTSSSRKKTLKKTI</sequence>
<evidence type="ECO:0000313" key="1">
    <source>
        <dbReference type="EMBL" id="QHT31178.1"/>
    </source>
</evidence>
<name>A0A6C0EQB3_9ZZZZ</name>
<reference evidence="1" key="1">
    <citation type="journal article" date="2020" name="Nature">
        <title>Giant virus diversity and host interactions through global metagenomics.</title>
        <authorList>
            <person name="Schulz F."/>
            <person name="Roux S."/>
            <person name="Paez-Espino D."/>
            <person name="Jungbluth S."/>
            <person name="Walsh D.A."/>
            <person name="Denef V.J."/>
            <person name="McMahon K.D."/>
            <person name="Konstantinidis K.T."/>
            <person name="Eloe-Fadrosh E.A."/>
            <person name="Kyrpides N.C."/>
            <person name="Woyke T."/>
        </authorList>
    </citation>
    <scope>NUCLEOTIDE SEQUENCE</scope>
    <source>
        <strain evidence="1">GVMAG-M-3300009155-2</strain>
    </source>
</reference>
<dbReference type="EMBL" id="MN738916">
    <property type="protein sequence ID" value="QHT31178.1"/>
    <property type="molecule type" value="Genomic_DNA"/>
</dbReference>
<dbReference type="AlphaFoldDB" id="A0A6C0EQB3"/>